<accession>A0A4V3CK93</accession>
<dbReference type="RefSeq" id="WP_133601811.1">
    <property type="nucleotide sequence ID" value="NZ_JAUFPJ010000015.1"/>
</dbReference>
<dbReference type="EMBL" id="SNXE01000001">
    <property type="protein sequence ID" value="TDP12877.1"/>
    <property type="molecule type" value="Genomic_DNA"/>
</dbReference>
<organism evidence="2 3">
    <name type="scientific">Roseateles asaccharophilus</name>
    <dbReference type="NCBI Taxonomy" id="582607"/>
    <lineage>
        <taxon>Bacteria</taxon>
        <taxon>Pseudomonadati</taxon>
        <taxon>Pseudomonadota</taxon>
        <taxon>Betaproteobacteria</taxon>
        <taxon>Burkholderiales</taxon>
        <taxon>Sphaerotilaceae</taxon>
        <taxon>Roseateles</taxon>
    </lineage>
</organism>
<sequence length="272" mass="29848">MKTVILGNSGSGKTWLAERLSKFHSVPVVHLDSKLHPLRQALKPHMCRPDIRRLFLVLSVTAMWRPGLAAAADAASAPAANTVHASVAAYVKAAAGGREPDAPWLSTEEGSPALRRVFGVALGLGEGRRQARVFVLERQAGGGLRELARSKLFDFFDASGRTDFEIVEAQSERRFSLQINARSACGVHVTIYRFAQLDAGDWVLSGMDARTPRCGRTGELETASTRSTNFLTGKRIDQAYRHDKPGKPSTRQLTFPPFPLAEFEPFDSRHEP</sequence>
<evidence type="ECO:0000313" key="2">
    <source>
        <dbReference type="EMBL" id="TDP12877.1"/>
    </source>
</evidence>
<reference evidence="2 3" key="1">
    <citation type="submission" date="2019-03" db="EMBL/GenBank/DDBJ databases">
        <title>Genomic Encyclopedia of Type Strains, Phase IV (KMG-IV): sequencing the most valuable type-strain genomes for metagenomic binning, comparative biology and taxonomic classification.</title>
        <authorList>
            <person name="Goeker M."/>
        </authorList>
    </citation>
    <scope>NUCLEOTIDE SEQUENCE [LARGE SCALE GENOMIC DNA]</scope>
    <source>
        <strain evidence="2 3">DSM 25082</strain>
    </source>
</reference>
<dbReference type="Proteomes" id="UP000295357">
    <property type="component" value="Unassembled WGS sequence"/>
</dbReference>
<dbReference type="OrthoDB" id="5296079at2"/>
<feature type="region of interest" description="Disordered" evidence="1">
    <location>
        <begin position="240"/>
        <end position="272"/>
    </location>
</feature>
<dbReference type="InterPro" id="IPR027417">
    <property type="entry name" value="P-loop_NTPase"/>
</dbReference>
<gene>
    <name evidence="2" type="ORF">DFR39_101351</name>
</gene>
<dbReference type="SUPFAM" id="SSF52540">
    <property type="entry name" value="P-loop containing nucleoside triphosphate hydrolases"/>
    <property type="match status" value="1"/>
</dbReference>
<name>A0A4V3CK93_9BURK</name>
<dbReference type="AlphaFoldDB" id="A0A4V3CK93"/>
<comment type="caution">
    <text evidence="2">The sequence shown here is derived from an EMBL/GenBank/DDBJ whole genome shotgun (WGS) entry which is preliminary data.</text>
</comment>
<proteinExistence type="predicted"/>
<keyword evidence="3" id="KW-1185">Reference proteome</keyword>
<evidence type="ECO:0000256" key="1">
    <source>
        <dbReference type="SAM" id="MobiDB-lite"/>
    </source>
</evidence>
<protein>
    <submittedName>
        <fullName evidence="2">Uncharacterized protein</fullName>
    </submittedName>
</protein>
<evidence type="ECO:0000313" key="3">
    <source>
        <dbReference type="Proteomes" id="UP000295357"/>
    </source>
</evidence>